<comment type="caution">
    <text evidence="4">The sequence shown here is derived from an EMBL/GenBank/DDBJ whole genome shotgun (WGS) entry which is preliminary data.</text>
</comment>
<keyword evidence="5" id="KW-1185">Reference proteome</keyword>
<evidence type="ECO:0000313" key="5">
    <source>
        <dbReference type="Proteomes" id="UP001200604"/>
    </source>
</evidence>
<dbReference type="Gene3D" id="3.20.20.190">
    <property type="entry name" value="Phosphatidylinositol (PI) phosphodiesterase"/>
    <property type="match status" value="1"/>
</dbReference>
<dbReference type="PANTHER" id="PTHR46211:SF14">
    <property type="entry name" value="GLYCEROPHOSPHODIESTER PHOSPHODIESTERASE"/>
    <property type="match status" value="1"/>
</dbReference>
<dbReference type="Proteomes" id="UP001200604">
    <property type="component" value="Unassembled WGS sequence"/>
</dbReference>
<name>A0ABS9HPG1_9CORY</name>
<feature type="compositionally biased region" description="Low complexity" evidence="1">
    <location>
        <begin position="24"/>
        <end position="48"/>
    </location>
</feature>
<dbReference type="PROSITE" id="PS50007">
    <property type="entry name" value="PIPLC_X_DOMAIN"/>
    <property type="match status" value="1"/>
</dbReference>
<dbReference type="PANTHER" id="PTHR46211">
    <property type="entry name" value="GLYCEROPHOSPHORYL DIESTER PHOSPHODIESTERASE"/>
    <property type="match status" value="1"/>
</dbReference>
<dbReference type="GeneID" id="92727434"/>
<evidence type="ECO:0000313" key="4">
    <source>
        <dbReference type="EMBL" id="MCF6774775.1"/>
    </source>
</evidence>
<feature type="signal peptide" evidence="2">
    <location>
        <begin position="1"/>
        <end position="22"/>
    </location>
</feature>
<reference evidence="4 5" key="1">
    <citation type="submission" date="2022-01" db="EMBL/GenBank/DDBJ databases">
        <title>Identification and Characterization of Corynebacterium sp.</title>
        <authorList>
            <person name="Luo Q."/>
            <person name="Qu P."/>
            <person name="Chen Q."/>
        </authorList>
    </citation>
    <scope>NUCLEOTIDE SEQUENCE [LARGE SCALE GENOMIC DNA]</scope>
    <source>
        <strain evidence="4 5">MC-12</strain>
    </source>
</reference>
<keyword evidence="2" id="KW-0732">Signal</keyword>
<organism evidence="4 5">
    <name type="scientific">Corynebacterium parakroppenstedtii</name>
    <dbReference type="NCBI Taxonomy" id="2828363"/>
    <lineage>
        <taxon>Bacteria</taxon>
        <taxon>Bacillati</taxon>
        <taxon>Actinomycetota</taxon>
        <taxon>Actinomycetes</taxon>
        <taxon>Mycobacteriales</taxon>
        <taxon>Corynebacteriaceae</taxon>
        <taxon>Corynebacterium</taxon>
    </lineage>
</organism>
<accession>A0ABS9HPG1</accession>
<gene>
    <name evidence="4" type="ORF">L3H44_10225</name>
</gene>
<dbReference type="EMBL" id="JAKJKU010000004">
    <property type="protein sequence ID" value="MCF6774775.1"/>
    <property type="molecule type" value="Genomic_DNA"/>
</dbReference>
<dbReference type="InterPro" id="IPR030395">
    <property type="entry name" value="GP_PDE_dom"/>
</dbReference>
<dbReference type="RefSeq" id="WP_046203712.1">
    <property type="nucleotide sequence ID" value="NZ_JAGSOA010000003.1"/>
</dbReference>
<evidence type="ECO:0000259" key="3">
    <source>
        <dbReference type="PROSITE" id="PS51704"/>
    </source>
</evidence>
<dbReference type="Pfam" id="PF03009">
    <property type="entry name" value="GDPD"/>
    <property type="match status" value="1"/>
</dbReference>
<feature type="region of interest" description="Disordered" evidence="1">
    <location>
        <begin position="24"/>
        <end position="56"/>
    </location>
</feature>
<dbReference type="PROSITE" id="PS51257">
    <property type="entry name" value="PROKAR_LIPOPROTEIN"/>
    <property type="match status" value="1"/>
</dbReference>
<proteinExistence type="predicted"/>
<dbReference type="PROSITE" id="PS51704">
    <property type="entry name" value="GP_PDE"/>
    <property type="match status" value="1"/>
</dbReference>
<evidence type="ECO:0000256" key="2">
    <source>
        <dbReference type="SAM" id="SignalP"/>
    </source>
</evidence>
<protein>
    <submittedName>
        <fullName evidence="4">Glycerophosphodiester phosphodiesterase</fullName>
    </submittedName>
</protein>
<evidence type="ECO:0000256" key="1">
    <source>
        <dbReference type="SAM" id="MobiDB-lite"/>
    </source>
</evidence>
<sequence length="361" mass="40060">MRTPRARIYTAALLLTAVGSLAACSSSDNDNDTSSATSATSGSTTQSAEKTSGNHVDLASFDLQAHRGGRGENTEESKQAFETAIDEGARTLEMDIVLTKDGVPAVWHDPKIEDEKCSDTQPATPDDPQFPYVGKNVHDLTWDQISTLKCDKKLADFPDQKVAPDNHILKLNDVFDLVKEKGADVRYNIETKIEADKREVSAPPEEFVSTIMGVVDQYSVRDKVTIQSFDWRSLKLLKEQQPDVTLAALYDETTWKKNSPWLADYTYEEYDGDALKAVQALGAQITSPGYAQPYDTKVGDKDFHPVADRDYVEKAHGMNIKVLPWTVNDKETIKYFIDNAGVDGLITDYPKRGVEVLKELS</sequence>
<feature type="domain" description="GP-PDE" evidence="3">
    <location>
        <begin position="61"/>
        <end position="357"/>
    </location>
</feature>
<feature type="chain" id="PRO_5047449756" evidence="2">
    <location>
        <begin position="23"/>
        <end position="361"/>
    </location>
</feature>
<dbReference type="SUPFAM" id="SSF51695">
    <property type="entry name" value="PLC-like phosphodiesterases"/>
    <property type="match status" value="1"/>
</dbReference>
<dbReference type="InterPro" id="IPR017946">
    <property type="entry name" value="PLC-like_Pdiesterase_TIM-brl"/>
</dbReference>